<accession>A0ABV0ZRA5</accession>
<evidence type="ECO:0000256" key="6">
    <source>
        <dbReference type="PROSITE-ProRule" id="PRU01011"/>
    </source>
</evidence>
<evidence type="ECO:0000256" key="7">
    <source>
        <dbReference type="SAM" id="SignalP"/>
    </source>
</evidence>
<dbReference type="Pfam" id="PF00045">
    <property type="entry name" value="Hemopexin"/>
    <property type="match status" value="1"/>
</dbReference>
<evidence type="ECO:0000256" key="5">
    <source>
        <dbReference type="ARBA" id="ARBA00023180"/>
    </source>
</evidence>
<evidence type="ECO:0000256" key="2">
    <source>
        <dbReference type="ARBA" id="ARBA00022525"/>
    </source>
</evidence>
<dbReference type="PANTHER" id="PTHR22917">
    <property type="entry name" value="HEMOPEXIN DOMAIN-CONTAINING PROTEIN"/>
    <property type="match status" value="1"/>
</dbReference>
<keyword evidence="4" id="KW-0677">Repeat</keyword>
<sequence length="275" mass="30800">MELVVTKTLFLCVLFTVSTAAPLQDAAVEDGDTSPAVIDRCAGVEFDAITPNEKGNTLFFKGDHLWNGFTGPAQLSTLYFKELNGPVNAAFRMHNTENPDDHDHIYLFQDDKVYSYFNQNLEEGYPKQIEEDFPGVPTHLDAAVECPKGECMTDSVLFFKGQDVHVYDITTKTVKTKTWSHLPSCTSAFRWLEHYYCFHGHNFTRFHPVSGEVTGAYPKDARHYFMNCPNFGHGGDRKPLKCSDVKLSAATTDDGGRTYFFAGNTSLNFCDILAS</sequence>
<evidence type="ECO:0000256" key="4">
    <source>
        <dbReference type="ARBA" id="ARBA00022737"/>
    </source>
</evidence>
<comment type="subcellular location">
    <subcellularLocation>
        <location evidence="1">Secreted</location>
    </subcellularLocation>
</comment>
<evidence type="ECO:0000313" key="8">
    <source>
        <dbReference type="EMBL" id="MEQ2308135.1"/>
    </source>
</evidence>
<feature type="repeat" description="Hemopexin" evidence="6">
    <location>
        <begin position="137"/>
        <end position="181"/>
    </location>
</feature>
<dbReference type="InterPro" id="IPR051298">
    <property type="entry name" value="Heme_transport/Cell_adhesion"/>
</dbReference>
<gene>
    <name evidence="8" type="ORF">AMECASPLE_025037</name>
</gene>
<protein>
    <recommendedName>
        <fullName evidence="10">Hemopexin</fullName>
    </recommendedName>
</protein>
<organism evidence="8 9">
    <name type="scientific">Ameca splendens</name>
    <dbReference type="NCBI Taxonomy" id="208324"/>
    <lineage>
        <taxon>Eukaryota</taxon>
        <taxon>Metazoa</taxon>
        <taxon>Chordata</taxon>
        <taxon>Craniata</taxon>
        <taxon>Vertebrata</taxon>
        <taxon>Euteleostomi</taxon>
        <taxon>Actinopterygii</taxon>
        <taxon>Neopterygii</taxon>
        <taxon>Teleostei</taxon>
        <taxon>Neoteleostei</taxon>
        <taxon>Acanthomorphata</taxon>
        <taxon>Ovalentaria</taxon>
        <taxon>Atherinomorphae</taxon>
        <taxon>Cyprinodontiformes</taxon>
        <taxon>Goodeidae</taxon>
        <taxon>Ameca</taxon>
    </lineage>
</organism>
<dbReference type="PANTHER" id="PTHR22917:SF9">
    <property type="entry name" value="HEMOPEXIN"/>
    <property type="match status" value="1"/>
</dbReference>
<dbReference type="PROSITE" id="PS51642">
    <property type="entry name" value="HEMOPEXIN_2"/>
    <property type="match status" value="3"/>
</dbReference>
<dbReference type="InterPro" id="IPR036375">
    <property type="entry name" value="Hemopexin-like_dom_sf"/>
</dbReference>
<name>A0ABV0ZRA5_9TELE</name>
<evidence type="ECO:0000313" key="9">
    <source>
        <dbReference type="Proteomes" id="UP001469553"/>
    </source>
</evidence>
<feature type="repeat" description="Hemopexin" evidence="6">
    <location>
        <begin position="182"/>
        <end position="228"/>
    </location>
</feature>
<evidence type="ECO:0008006" key="10">
    <source>
        <dbReference type="Google" id="ProtNLM"/>
    </source>
</evidence>
<keyword evidence="5" id="KW-0325">Glycoprotein</keyword>
<dbReference type="CDD" id="cd00094">
    <property type="entry name" value="HX"/>
    <property type="match status" value="1"/>
</dbReference>
<keyword evidence="2" id="KW-0964">Secreted</keyword>
<dbReference type="EMBL" id="JAHRIP010068266">
    <property type="protein sequence ID" value="MEQ2308135.1"/>
    <property type="molecule type" value="Genomic_DNA"/>
</dbReference>
<feature type="chain" id="PRO_5045453404" description="Hemopexin" evidence="7">
    <location>
        <begin position="21"/>
        <end position="275"/>
    </location>
</feature>
<keyword evidence="9" id="KW-1185">Reference proteome</keyword>
<proteinExistence type="predicted"/>
<dbReference type="InterPro" id="IPR018487">
    <property type="entry name" value="Hemopexin-like_repeat"/>
</dbReference>
<dbReference type="SUPFAM" id="SSF50923">
    <property type="entry name" value="Hemopexin-like domain"/>
    <property type="match status" value="1"/>
</dbReference>
<reference evidence="8 9" key="1">
    <citation type="submission" date="2021-06" db="EMBL/GenBank/DDBJ databases">
        <authorList>
            <person name="Palmer J.M."/>
        </authorList>
    </citation>
    <scope>NUCLEOTIDE SEQUENCE [LARGE SCALE GENOMIC DNA]</scope>
    <source>
        <strain evidence="8 9">AS_MEX2019</strain>
        <tissue evidence="8">Muscle</tissue>
    </source>
</reference>
<dbReference type="Proteomes" id="UP001469553">
    <property type="component" value="Unassembled WGS sequence"/>
</dbReference>
<feature type="signal peptide" evidence="7">
    <location>
        <begin position="1"/>
        <end position="20"/>
    </location>
</feature>
<dbReference type="SMART" id="SM00120">
    <property type="entry name" value="HX"/>
    <property type="match status" value="4"/>
</dbReference>
<evidence type="ECO:0000256" key="3">
    <source>
        <dbReference type="ARBA" id="ARBA00022729"/>
    </source>
</evidence>
<dbReference type="InterPro" id="IPR000585">
    <property type="entry name" value="Hemopexin-like_dom"/>
</dbReference>
<keyword evidence="3 7" id="KW-0732">Signal</keyword>
<comment type="caution">
    <text evidence="8">The sequence shown here is derived from an EMBL/GenBank/DDBJ whole genome shotgun (WGS) entry which is preliminary data.</text>
</comment>
<feature type="repeat" description="Hemopexin" evidence="6">
    <location>
        <begin position="84"/>
        <end position="136"/>
    </location>
</feature>
<evidence type="ECO:0000256" key="1">
    <source>
        <dbReference type="ARBA" id="ARBA00004613"/>
    </source>
</evidence>
<dbReference type="Gene3D" id="2.110.10.10">
    <property type="entry name" value="Hemopexin-like domain"/>
    <property type="match status" value="1"/>
</dbReference>